<dbReference type="Proteomes" id="UP000001625">
    <property type="component" value="Chromosome"/>
</dbReference>
<dbReference type="PANTHER" id="PTHR38011">
    <property type="entry name" value="DIHYDROFOLATE REDUCTASE FAMILY PROTEIN (AFU_ORTHOLOGUE AFUA_8G06820)"/>
    <property type="match status" value="1"/>
</dbReference>
<dbReference type="InterPro" id="IPR002734">
    <property type="entry name" value="RibDG_C"/>
</dbReference>
<dbReference type="SUPFAM" id="SSF53597">
    <property type="entry name" value="Dihydrofolate reductase-like"/>
    <property type="match status" value="1"/>
</dbReference>
<evidence type="ECO:0000313" key="3">
    <source>
        <dbReference type="Proteomes" id="UP000001625"/>
    </source>
</evidence>
<dbReference type="HOGENOM" id="CLU_043966_1_0_4"/>
<dbReference type="PANTHER" id="PTHR38011:SF2">
    <property type="entry name" value="BIFUNCTIONAL DEAMINASE-REDUCTASE DOMAIN PROTEIN"/>
    <property type="match status" value="1"/>
</dbReference>
<organism evidence="2 3">
    <name type="scientific">Sideroxydans lithotrophicus (strain ES-1)</name>
    <dbReference type="NCBI Taxonomy" id="580332"/>
    <lineage>
        <taxon>Bacteria</taxon>
        <taxon>Pseudomonadati</taxon>
        <taxon>Pseudomonadota</taxon>
        <taxon>Betaproteobacteria</taxon>
        <taxon>Nitrosomonadales</taxon>
        <taxon>Gallionellaceae</taxon>
        <taxon>Sideroxydans</taxon>
    </lineage>
</organism>
<evidence type="ECO:0000259" key="1">
    <source>
        <dbReference type="Pfam" id="PF01872"/>
    </source>
</evidence>
<dbReference type="AlphaFoldDB" id="D5CQW0"/>
<dbReference type="Pfam" id="PF01872">
    <property type="entry name" value="RibD_C"/>
    <property type="match status" value="1"/>
</dbReference>
<dbReference type="GO" id="GO:0008703">
    <property type="term" value="F:5-amino-6-(5-phosphoribosylamino)uracil reductase activity"/>
    <property type="evidence" value="ECO:0007669"/>
    <property type="project" value="InterPro"/>
</dbReference>
<dbReference type="GO" id="GO:0009231">
    <property type="term" value="P:riboflavin biosynthetic process"/>
    <property type="evidence" value="ECO:0007669"/>
    <property type="project" value="InterPro"/>
</dbReference>
<protein>
    <submittedName>
        <fullName evidence="2">Bifunctional deaminase-reductase domain protein</fullName>
    </submittedName>
</protein>
<keyword evidence="3" id="KW-1185">Reference proteome</keyword>
<dbReference type="InterPro" id="IPR050765">
    <property type="entry name" value="Riboflavin_Biosynth_HTPR"/>
</dbReference>
<sequence>MRKIIAITQLTVDGVMQAPGDSEEDRRSGFTHGGWAMPFVDDDLNIVETVEMYDLLLRRRTYVIFAAYWPYQDNPIAEAFNKATKYVVTRTLDQLDWKESKRIDGDVIDEIRRLKESDGPDLHIWGSGELLQTLISADLIDEFRIAVFPVVLGEGKRLFENGVPPRNLTLVDTRSTTTGVLVNTYHPAGFLPKESG</sequence>
<dbReference type="Gene3D" id="3.40.430.10">
    <property type="entry name" value="Dihydrofolate Reductase, subunit A"/>
    <property type="match status" value="1"/>
</dbReference>
<dbReference type="STRING" id="580332.Slit_1108"/>
<name>D5CQW0_SIDLE</name>
<dbReference type="InterPro" id="IPR024072">
    <property type="entry name" value="DHFR-like_dom_sf"/>
</dbReference>
<feature type="domain" description="Bacterial bifunctional deaminase-reductase C-terminal" evidence="1">
    <location>
        <begin position="2"/>
        <end position="181"/>
    </location>
</feature>
<dbReference type="OrthoDB" id="2313602at2"/>
<dbReference type="EMBL" id="CP001965">
    <property type="protein sequence ID" value="ADE11346.1"/>
    <property type="molecule type" value="Genomic_DNA"/>
</dbReference>
<dbReference type="eggNOG" id="COG0262">
    <property type="taxonomic scope" value="Bacteria"/>
</dbReference>
<dbReference type="KEGG" id="slt:Slit_1108"/>
<accession>D5CQW0</accession>
<evidence type="ECO:0000313" key="2">
    <source>
        <dbReference type="EMBL" id="ADE11346.1"/>
    </source>
</evidence>
<gene>
    <name evidence="2" type="ordered locus">Slit_1108</name>
</gene>
<reference evidence="2 3" key="1">
    <citation type="submission" date="2010-03" db="EMBL/GenBank/DDBJ databases">
        <title>Complete sequence of Sideroxydans lithotrophicus ES-1.</title>
        <authorList>
            <consortium name="US DOE Joint Genome Institute"/>
            <person name="Lucas S."/>
            <person name="Copeland A."/>
            <person name="Lapidus A."/>
            <person name="Cheng J.-F."/>
            <person name="Bruce D."/>
            <person name="Goodwin L."/>
            <person name="Pitluck S."/>
            <person name="Munk A.C."/>
            <person name="Detter J.C."/>
            <person name="Han C."/>
            <person name="Tapia R."/>
            <person name="Larimer F."/>
            <person name="Land M."/>
            <person name="Hauser L."/>
            <person name="Kyrpides N."/>
            <person name="Ivanova N."/>
            <person name="Emerson D."/>
            <person name="Woyke T."/>
        </authorList>
    </citation>
    <scope>NUCLEOTIDE SEQUENCE [LARGE SCALE GENOMIC DNA]</scope>
    <source>
        <strain evidence="2 3">ES-1</strain>
    </source>
</reference>
<proteinExistence type="predicted"/>
<dbReference type="RefSeq" id="WP_013029244.1">
    <property type="nucleotide sequence ID" value="NC_013959.1"/>
</dbReference>